<proteinExistence type="inferred from homology"/>
<dbReference type="InterPro" id="IPR039425">
    <property type="entry name" value="RNA_pol_sigma-70-like"/>
</dbReference>
<dbReference type="GO" id="GO:0006352">
    <property type="term" value="P:DNA-templated transcription initiation"/>
    <property type="evidence" value="ECO:0007669"/>
    <property type="project" value="InterPro"/>
</dbReference>
<evidence type="ECO:0000259" key="6">
    <source>
        <dbReference type="Pfam" id="PF04542"/>
    </source>
</evidence>
<dbReference type="KEGG" id="pmes:FX988_03390"/>
<dbReference type="Gene3D" id="1.10.10.10">
    <property type="entry name" value="Winged helix-like DNA-binding domain superfamily/Winged helix DNA-binding domain"/>
    <property type="match status" value="1"/>
</dbReference>
<dbReference type="NCBIfam" id="TIGR02937">
    <property type="entry name" value="sigma70-ECF"/>
    <property type="match status" value="1"/>
</dbReference>
<evidence type="ECO:0000256" key="2">
    <source>
        <dbReference type="ARBA" id="ARBA00023015"/>
    </source>
</evidence>
<dbReference type="GO" id="GO:0016987">
    <property type="term" value="F:sigma factor activity"/>
    <property type="evidence" value="ECO:0007669"/>
    <property type="project" value="UniProtKB-KW"/>
</dbReference>
<dbReference type="Pfam" id="PF04542">
    <property type="entry name" value="Sigma70_r2"/>
    <property type="match status" value="1"/>
</dbReference>
<dbReference type="GO" id="GO:0003677">
    <property type="term" value="F:DNA binding"/>
    <property type="evidence" value="ECO:0007669"/>
    <property type="project" value="UniProtKB-KW"/>
</dbReference>
<feature type="domain" description="RNA polymerase sigma factor 70 region 4 type 2" evidence="7">
    <location>
        <begin position="137"/>
        <end position="186"/>
    </location>
</feature>
<keyword evidence="2" id="KW-0805">Transcription regulation</keyword>
<reference evidence="8 9" key="1">
    <citation type="submission" date="2019-12" db="EMBL/GenBank/DDBJ databases">
        <title>Genome sequencing and assembly of endphytes of Porphyra tenera.</title>
        <authorList>
            <person name="Park J.M."/>
            <person name="Shin R."/>
            <person name="Jo S.H."/>
        </authorList>
    </citation>
    <scope>NUCLEOTIDE SEQUENCE [LARGE SCALE GENOMIC DNA]</scope>
    <source>
        <strain evidence="8 9">GPM4</strain>
    </source>
</reference>
<evidence type="ECO:0000313" key="9">
    <source>
        <dbReference type="Proteomes" id="UP000464524"/>
    </source>
</evidence>
<dbReference type="InterPro" id="IPR013325">
    <property type="entry name" value="RNA_pol_sigma_r2"/>
</dbReference>
<evidence type="ECO:0000259" key="7">
    <source>
        <dbReference type="Pfam" id="PF08281"/>
    </source>
</evidence>
<evidence type="ECO:0000256" key="1">
    <source>
        <dbReference type="ARBA" id="ARBA00010641"/>
    </source>
</evidence>
<dbReference type="InterPro" id="IPR013324">
    <property type="entry name" value="RNA_pol_sigma_r3/r4-like"/>
</dbReference>
<comment type="similarity">
    <text evidence="1">Belongs to the sigma-70 factor family. ECF subfamily.</text>
</comment>
<dbReference type="SUPFAM" id="SSF88659">
    <property type="entry name" value="Sigma3 and sigma4 domains of RNA polymerase sigma factors"/>
    <property type="match status" value="1"/>
</dbReference>
<dbReference type="InterPro" id="IPR014284">
    <property type="entry name" value="RNA_pol_sigma-70_dom"/>
</dbReference>
<dbReference type="InterPro" id="IPR007627">
    <property type="entry name" value="RNA_pol_sigma70_r2"/>
</dbReference>
<dbReference type="InterPro" id="IPR036388">
    <property type="entry name" value="WH-like_DNA-bd_sf"/>
</dbReference>
<dbReference type="EMBL" id="CP047656">
    <property type="protein sequence ID" value="QHJ13131.1"/>
    <property type="molecule type" value="Genomic_DNA"/>
</dbReference>
<dbReference type="InterPro" id="IPR013249">
    <property type="entry name" value="RNA_pol_sigma70_r4_t2"/>
</dbReference>
<dbReference type="PANTHER" id="PTHR43133:SF8">
    <property type="entry name" value="RNA POLYMERASE SIGMA FACTOR HI_1459-RELATED"/>
    <property type="match status" value="1"/>
</dbReference>
<keyword evidence="5" id="KW-0804">Transcription</keyword>
<protein>
    <submittedName>
        <fullName evidence="8">ECF RNA polymerase sigma factor EcfG</fullName>
    </submittedName>
</protein>
<feature type="domain" description="RNA polymerase sigma-70 region 2" evidence="6">
    <location>
        <begin position="46"/>
        <end position="112"/>
    </location>
</feature>
<keyword evidence="3" id="KW-0731">Sigma factor</keyword>
<dbReference type="Gene3D" id="1.10.1740.10">
    <property type="match status" value="1"/>
</dbReference>
<dbReference type="Pfam" id="PF08281">
    <property type="entry name" value="Sigma70_r4_2"/>
    <property type="match status" value="1"/>
</dbReference>
<evidence type="ECO:0000313" key="8">
    <source>
        <dbReference type="EMBL" id="QHJ13131.1"/>
    </source>
</evidence>
<dbReference type="Proteomes" id="UP000464524">
    <property type="component" value="Chromosome"/>
</dbReference>
<evidence type="ECO:0000256" key="4">
    <source>
        <dbReference type="ARBA" id="ARBA00023125"/>
    </source>
</evidence>
<gene>
    <name evidence="8" type="ORF">FX988_03390</name>
</gene>
<dbReference type="SUPFAM" id="SSF88946">
    <property type="entry name" value="Sigma2 domain of RNA polymerase sigma factors"/>
    <property type="match status" value="1"/>
</dbReference>
<name>A0A857JPZ1_9ALTE</name>
<keyword evidence="9" id="KW-1185">Reference proteome</keyword>
<dbReference type="AlphaFoldDB" id="A0A857JPZ1"/>
<dbReference type="PANTHER" id="PTHR43133">
    <property type="entry name" value="RNA POLYMERASE ECF-TYPE SIGMA FACTO"/>
    <property type="match status" value="1"/>
</dbReference>
<accession>A0A857JPZ1</accession>
<organism evidence="8 9">
    <name type="scientific">Paraglaciecola mesophila</name>
    <dbReference type="NCBI Taxonomy" id="197222"/>
    <lineage>
        <taxon>Bacteria</taxon>
        <taxon>Pseudomonadati</taxon>
        <taxon>Pseudomonadota</taxon>
        <taxon>Gammaproteobacteria</taxon>
        <taxon>Alteromonadales</taxon>
        <taxon>Alteromonadaceae</taxon>
        <taxon>Paraglaciecola</taxon>
    </lineage>
</organism>
<evidence type="ECO:0000256" key="5">
    <source>
        <dbReference type="ARBA" id="ARBA00023163"/>
    </source>
</evidence>
<keyword evidence="4" id="KW-0238">DNA-binding</keyword>
<sequence>MESTPEKGKRLTINMMVKSWFTLSSTNESLMTRYSHSGDQALLVKLYDACGDDLYHFLLTLSDSSLAKDICQKTWLKVMEKRHMYQDSGLFKAWLFTLARNLLMDEYRAVQRLSSIDNVHDLPGETLDMSGSILGVFDKALMSLPFAQREAFCLQQEGFSLKEIAQITHSEHETIKSRLRYAKATLQVLLKDFAGDAYV</sequence>
<evidence type="ECO:0000256" key="3">
    <source>
        <dbReference type="ARBA" id="ARBA00023082"/>
    </source>
</evidence>